<dbReference type="AlphaFoldDB" id="A0AAQ3S085"/>
<evidence type="ECO:0000313" key="3">
    <source>
        <dbReference type="Proteomes" id="UP001374535"/>
    </source>
</evidence>
<proteinExistence type="predicted"/>
<evidence type="ECO:0000313" key="2">
    <source>
        <dbReference type="EMBL" id="WVZ10966.1"/>
    </source>
</evidence>
<organism evidence="2 3">
    <name type="scientific">Vigna mungo</name>
    <name type="common">Black gram</name>
    <name type="synonym">Phaseolus mungo</name>
    <dbReference type="NCBI Taxonomy" id="3915"/>
    <lineage>
        <taxon>Eukaryota</taxon>
        <taxon>Viridiplantae</taxon>
        <taxon>Streptophyta</taxon>
        <taxon>Embryophyta</taxon>
        <taxon>Tracheophyta</taxon>
        <taxon>Spermatophyta</taxon>
        <taxon>Magnoliopsida</taxon>
        <taxon>eudicotyledons</taxon>
        <taxon>Gunneridae</taxon>
        <taxon>Pentapetalae</taxon>
        <taxon>rosids</taxon>
        <taxon>fabids</taxon>
        <taxon>Fabales</taxon>
        <taxon>Fabaceae</taxon>
        <taxon>Papilionoideae</taxon>
        <taxon>50 kb inversion clade</taxon>
        <taxon>NPAAA clade</taxon>
        <taxon>indigoferoid/millettioid clade</taxon>
        <taxon>Phaseoleae</taxon>
        <taxon>Vigna</taxon>
    </lineage>
</organism>
<feature type="compositionally biased region" description="Polar residues" evidence="1">
    <location>
        <begin position="115"/>
        <end position="128"/>
    </location>
</feature>
<feature type="compositionally biased region" description="Polar residues" evidence="1">
    <location>
        <begin position="10"/>
        <end position="25"/>
    </location>
</feature>
<protein>
    <submittedName>
        <fullName evidence="2">Uncharacterized protein</fullName>
    </submittedName>
</protein>
<feature type="compositionally biased region" description="Low complexity" evidence="1">
    <location>
        <begin position="64"/>
        <end position="75"/>
    </location>
</feature>
<dbReference type="Proteomes" id="UP001374535">
    <property type="component" value="Chromosome 5"/>
</dbReference>
<sequence length="128" mass="14069">MTHRCRWRRSTVQPRPSSKTRSPISLKSRKKPRSTESARSFPRFPLLPRKQQLPTSRAPILPLPRANSRSASAPAVHSRCAAASGTAAITTLFGNSKPRLRPSTKPTLRKANPNPLLSNSKLSTGKPL</sequence>
<feature type="region of interest" description="Disordered" evidence="1">
    <location>
        <begin position="93"/>
        <end position="128"/>
    </location>
</feature>
<accession>A0AAQ3S085</accession>
<name>A0AAQ3S085_VIGMU</name>
<keyword evidence="3" id="KW-1185">Reference proteome</keyword>
<dbReference type="EMBL" id="CP144696">
    <property type="protein sequence ID" value="WVZ10966.1"/>
    <property type="molecule type" value="Genomic_DNA"/>
</dbReference>
<reference evidence="2 3" key="1">
    <citation type="journal article" date="2023" name="Life. Sci Alliance">
        <title>Evolutionary insights into 3D genome organization and epigenetic landscape of Vigna mungo.</title>
        <authorList>
            <person name="Junaid A."/>
            <person name="Singh B."/>
            <person name="Bhatia S."/>
        </authorList>
    </citation>
    <scope>NUCLEOTIDE SEQUENCE [LARGE SCALE GENOMIC DNA]</scope>
    <source>
        <strain evidence="2">Urdbean</strain>
    </source>
</reference>
<gene>
    <name evidence="2" type="ORF">V8G54_015496</name>
</gene>
<feature type="region of interest" description="Disordered" evidence="1">
    <location>
        <begin position="1"/>
        <end position="79"/>
    </location>
</feature>
<evidence type="ECO:0000256" key="1">
    <source>
        <dbReference type="SAM" id="MobiDB-lite"/>
    </source>
</evidence>